<dbReference type="AlphaFoldDB" id="B9TEW8"/>
<protein>
    <submittedName>
        <fullName evidence="1">Uncharacterized protein</fullName>
    </submittedName>
</protein>
<dbReference type="InterPro" id="IPR040382">
    <property type="entry name" value="NOL10/Enp2"/>
</dbReference>
<keyword evidence="2" id="KW-1185">Reference proteome</keyword>
<dbReference type="Proteomes" id="UP000008311">
    <property type="component" value="Unassembled WGS sequence"/>
</dbReference>
<dbReference type="InParanoid" id="B9TEW8"/>
<gene>
    <name evidence="1" type="ORF">RCOM_1863280</name>
</gene>
<dbReference type="PANTHER" id="PTHR14927:SF0">
    <property type="entry name" value="NUCLEOLAR PROTEIN 10"/>
    <property type="match status" value="1"/>
</dbReference>
<dbReference type="STRING" id="3988.B9TEW8"/>
<reference evidence="2" key="1">
    <citation type="journal article" date="2010" name="Nat. Biotechnol.">
        <title>Draft genome sequence of the oilseed species Ricinus communis.</title>
        <authorList>
            <person name="Chan A.P."/>
            <person name="Crabtree J."/>
            <person name="Zhao Q."/>
            <person name="Lorenzi H."/>
            <person name="Orvis J."/>
            <person name="Puiu D."/>
            <person name="Melake-Berhan A."/>
            <person name="Jones K.M."/>
            <person name="Redman J."/>
            <person name="Chen G."/>
            <person name="Cahoon E.B."/>
            <person name="Gedil M."/>
            <person name="Stanke M."/>
            <person name="Haas B.J."/>
            <person name="Wortman J.R."/>
            <person name="Fraser-Liggett C.M."/>
            <person name="Ravel J."/>
            <person name="Rabinowicz P.D."/>
        </authorList>
    </citation>
    <scope>NUCLEOTIDE SEQUENCE [LARGE SCALE GENOMIC DNA]</scope>
    <source>
        <strain evidence="2">cv. Hale</strain>
    </source>
</reference>
<accession>B9TEW8</accession>
<name>B9TEW8_RICCO</name>
<sequence>MAVRVGNMKAMSVNGVQMYTISSQQRSVATWLNPKKQRALRKDKEYQQRVELLEDLRFETATSKIKVTPDGEYIIASGA</sequence>
<dbReference type="eggNOG" id="KOG2321">
    <property type="taxonomic scope" value="Eukaryota"/>
</dbReference>
<organism evidence="1 2">
    <name type="scientific">Ricinus communis</name>
    <name type="common">Castor bean</name>
    <dbReference type="NCBI Taxonomy" id="3988"/>
    <lineage>
        <taxon>Eukaryota</taxon>
        <taxon>Viridiplantae</taxon>
        <taxon>Streptophyta</taxon>
        <taxon>Embryophyta</taxon>
        <taxon>Tracheophyta</taxon>
        <taxon>Spermatophyta</taxon>
        <taxon>Magnoliopsida</taxon>
        <taxon>eudicotyledons</taxon>
        <taxon>Gunneridae</taxon>
        <taxon>Pentapetalae</taxon>
        <taxon>rosids</taxon>
        <taxon>fabids</taxon>
        <taxon>Malpighiales</taxon>
        <taxon>Euphorbiaceae</taxon>
        <taxon>Acalyphoideae</taxon>
        <taxon>Acalypheae</taxon>
        <taxon>Ricinus</taxon>
    </lineage>
</organism>
<proteinExistence type="predicted"/>
<dbReference type="PANTHER" id="PTHR14927">
    <property type="entry name" value="NUCLEOLAR PROTEIN 10"/>
    <property type="match status" value="1"/>
</dbReference>
<dbReference type="EMBL" id="EQ979329">
    <property type="protein sequence ID" value="EEF25596.1"/>
    <property type="molecule type" value="Genomic_DNA"/>
</dbReference>
<evidence type="ECO:0000313" key="2">
    <source>
        <dbReference type="Proteomes" id="UP000008311"/>
    </source>
</evidence>
<evidence type="ECO:0000313" key="1">
    <source>
        <dbReference type="EMBL" id="EEF25596.1"/>
    </source>
</evidence>